<name>A0A9D2J5D2_9MICO</name>
<dbReference type="SUPFAM" id="SSF53271">
    <property type="entry name" value="PRTase-like"/>
    <property type="match status" value="1"/>
</dbReference>
<dbReference type="AlphaFoldDB" id="A0A9D2J5D2"/>
<protein>
    <submittedName>
        <fullName evidence="3">ComF family protein</fullName>
    </submittedName>
</protein>
<reference evidence="3" key="1">
    <citation type="journal article" date="2021" name="PeerJ">
        <title>Extensive microbial diversity within the chicken gut microbiome revealed by metagenomics and culture.</title>
        <authorList>
            <person name="Gilroy R."/>
            <person name="Ravi A."/>
            <person name="Getino M."/>
            <person name="Pursley I."/>
            <person name="Horton D.L."/>
            <person name="Alikhan N.F."/>
            <person name="Baker D."/>
            <person name="Gharbi K."/>
            <person name="Hall N."/>
            <person name="Watson M."/>
            <person name="Adriaenssens E.M."/>
            <person name="Foster-Nyarko E."/>
            <person name="Jarju S."/>
            <person name="Secka A."/>
            <person name="Antonio M."/>
            <person name="Oren A."/>
            <person name="Chaudhuri R.R."/>
            <person name="La Ragione R."/>
            <person name="Hildebrand F."/>
            <person name="Pallen M.J."/>
        </authorList>
    </citation>
    <scope>NUCLEOTIDE SEQUENCE</scope>
    <source>
        <strain evidence="3">ChiGjej4B4-7305</strain>
    </source>
</reference>
<reference evidence="3" key="2">
    <citation type="submission" date="2021-04" db="EMBL/GenBank/DDBJ databases">
        <authorList>
            <person name="Gilroy R."/>
        </authorList>
    </citation>
    <scope>NUCLEOTIDE SEQUENCE</scope>
    <source>
        <strain evidence="3">ChiGjej4B4-7305</strain>
    </source>
</reference>
<evidence type="ECO:0000259" key="2">
    <source>
        <dbReference type="Pfam" id="PF00156"/>
    </source>
</evidence>
<dbReference type="InterPro" id="IPR000836">
    <property type="entry name" value="PRTase_dom"/>
</dbReference>
<dbReference type="Pfam" id="PF00156">
    <property type="entry name" value="Pribosyltran"/>
    <property type="match status" value="1"/>
</dbReference>
<evidence type="ECO:0000313" key="4">
    <source>
        <dbReference type="Proteomes" id="UP000824037"/>
    </source>
</evidence>
<dbReference type="Proteomes" id="UP000824037">
    <property type="component" value="Unassembled WGS sequence"/>
</dbReference>
<dbReference type="CDD" id="cd06223">
    <property type="entry name" value="PRTases_typeI"/>
    <property type="match status" value="1"/>
</dbReference>
<comment type="similarity">
    <text evidence="1">Belongs to the ComF/GntX family.</text>
</comment>
<feature type="domain" description="Phosphoribosyltransferase" evidence="2">
    <location>
        <begin position="193"/>
        <end position="238"/>
    </location>
</feature>
<dbReference type="PANTHER" id="PTHR47505">
    <property type="entry name" value="DNA UTILIZATION PROTEIN YHGH"/>
    <property type="match status" value="1"/>
</dbReference>
<dbReference type="PANTHER" id="PTHR47505:SF1">
    <property type="entry name" value="DNA UTILIZATION PROTEIN YHGH"/>
    <property type="match status" value="1"/>
</dbReference>
<organism evidence="3 4">
    <name type="scientific">Candidatus Ruania gallistercoris</name>
    <dbReference type="NCBI Taxonomy" id="2838746"/>
    <lineage>
        <taxon>Bacteria</taxon>
        <taxon>Bacillati</taxon>
        <taxon>Actinomycetota</taxon>
        <taxon>Actinomycetes</taxon>
        <taxon>Micrococcales</taxon>
        <taxon>Ruaniaceae</taxon>
        <taxon>Ruania</taxon>
    </lineage>
</organism>
<sequence length="249" mass="25350">MSLQTMVRSAVALGRDLVGLILPLTCAGCGHGDRSLCPACAALFADPYRCEEDTVVLGAQDVAPALGLPTWTTASYAGPVRHVVLAWKSGVRPDLAAVLAQVGERAGRRLAGQLALPGDGPGLLVVPAPSGWRRRMTRRLVAADLAVALTRGLAAGTGTGVRAVDVLRRRGGSGHRLGAAARARRGRSPVRVASALPAATPVLIVDDVVTTGSTIHASRTALAGAGAEVIGAFALAATPPPGRPTPRPE</sequence>
<gene>
    <name evidence="3" type="ORF">H9815_10915</name>
</gene>
<dbReference type="EMBL" id="DXBY01000183">
    <property type="protein sequence ID" value="HIZ36279.1"/>
    <property type="molecule type" value="Genomic_DNA"/>
</dbReference>
<dbReference type="InterPro" id="IPR029057">
    <property type="entry name" value="PRTase-like"/>
</dbReference>
<accession>A0A9D2J5D2</accession>
<comment type="caution">
    <text evidence="3">The sequence shown here is derived from an EMBL/GenBank/DDBJ whole genome shotgun (WGS) entry which is preliminary data.</text>
</comment>
<evidence type="ECO:0000256" key="1">
    <source>
        <dbReference type="ARBA" id="ARBA00008007"/>
    </source>
</evidence>
<dbReference type="InterPro" id="IPR051910">
    <property type="entry name" value="ComF/GntX_DNA_util-trans"/>
</dbReference>
<proteinExistence type="inferred from homology"/>
<evidence type="ECO:0000313" key="3">
    <source>
        <dbReference type="EMBL" id="HIZ36279.1"/>
    </source>
</evidence>
<dbReference type="Gene3D" id="3.40.50.2020">
    <property type="match status" value="1"/>
</dbReference>